<dbReference type="PANTHER" id="PTHR20990:SF1">
    <property type="entry name" value="PEROXISOMAL MEMBRANE PROTEIN 11C"/>
    <property type="match status" value="1"/>
</dbReference>
<organism evidence="4 5">
    <name type="scientific">Patella caerulea</name>
    <name type="common">Rayed Mediterranean limpet</name>
    <dbReference type="NCBI Taxonomy" id="87958"/>
    <lineage>
        <taxon>Eukaryota</taxon>
        <taxon>Metazoa</taxon>
        <taxon>Spiralia</taxon>
        <taxon>Lophotrochozoa</taxon>
        <taxon>Mollusca</taxon>
        <taxon>Gastropoda</taxon>
        <taxon>Patellogastropoda</taxon>
        <taxon>Patelloidea</taxon>
        <taxon>Patellidae</taxon>
        <taxon>Patella</taxon>
    </lineage>
</organism>
<dbReference type="InterPro" id="IPR008733">
    <property type="entry name" value="PEX11"/>
</dbReference>
<reference evidence="4 5" key="1">
    <citation type="submission" date="2024-01" db="EMBL/GenBank/DDBJ databases">
        <title>The genome of the rayed Mediterranean limpet Patella caerulea (Linnaeus, 1758).</title>
        <authorList>
            <person name="Anh-Thu Weber A."/>
            <person name="Halstead-Nussloch G."/>
        </authorList>
    </citation>
    <scope>NUCLEOTIDE SEQUENCE [LARGE SCALE GENOMIC DNA]</scope>
    <source>
        <strain evidence="4">AATW-2023a</strain>
        <tissue evidence="4">Whole specimen</tissue>
    </source>
</reference>
<evidence type="ECO:0000256" key="3">
    <source>
        <dbReference type="ARBA" id="ARBA00046271"/>
    </source>
</evidence>
<gene>
    <name evidence="4" type="ORF">SNE40_007249</name>
</gene>
<evidence type="ECO:0008006" key="6">
    <source>
        <dbReference type="Google" id="ProtNLM"/>
    </source>
</evidence>
<comment type="subcellular location">
    <subcellularLocation>
        <location evidence="3">Peroxisome membrane</location>
    </subcellularLocation>
</comment>
<evidence type="ECO:0000313" key="4">
    <source>
        <dbReference type="EMBL" id="KAK6184889.1"/>
    </source>
</evidence>
<dbReference type="GO" id="GO:0016559">
    <property type="term" value="P:peroxisome fission"/>
    <property type="evidence" value="ECO:0007669"/>
    <property type="project" value="InterPro"/>
</dbReference>
<proteinExistence type="predicted"/>
<accession>A0AAN8PX83</accession>
<dbReference type="GO" id="GO:0005778">
    <property type="term" value="C:peroxisomal membrane"/>
    <property type="evidence" value="ECO:0007669"/>
    <property type="project" value="UniProtKB-SubCell"/>
</dbReference>
<dbReference type="AlphaFoldDB" id="A0AAN8PX83"/>
<comment type="caution">
    <text evidence="4">The sequence shown here is derived from an EMBL/GenBank/DDBJ whole genome shotgun (WGS) entry which is preliminary data.</text>
</comment>
<evidence type="ECO:0000313" key="5">
    <source>
        <dbReference type="Proteomes" id="UP001347796"/>
    </source>
</evidence>
<keyword evidence="2" id="KW-0576">Peroxisome</keyword>
<dbReference type="PANTHER" id="PTHR20990">
    <property type="entry name" value="PEROXISOMAL BIOGENESIS FACTOR 11"/>
    <property type="match status" value="1"/>
</dbReference>
<evidence type="ECO:0000256" key="1">
    <source>
        <dbReference type="ARBA" id="ARBA00023136"/>
    </source>
</evidence>
<dbReference type="InterPro" id="IPR026510">
    <property type="entry name" value="PEX11C_met"/>
</dbReference>
<dbReference type="Pfam" id="PF05648">
    <property type="entry name" value="PEX11"/>
    <property type="match status" value="1"/>
</dbReference>
<keyword evidence="1" id="KW-0472">Membrane</keyword>
<dbReference type="Proteomes" id="UP001347796">
    <property type="component" value="Unassembled WGS sequence"/>
</dbReference>
<name>A0AAN8PX83_PATCE</name>
<dbReference type="EMBL" id="JAZGQO010000006">
    <property type="protein sequence ID" value="KAK6184889.1"/>
    <property type="molecule type" value="Genomic_DNA"/>
</dbReference>
<keyword evidence="5" id="KW-1185">Reference proteome</keyword>
<sequence>MALQLVKMMETYRGRDRVMRLGTYICMLVGGSGHSPINTKFSIVSGELNACRTTLRLFDDLAMLAVNMRYGLGKKEKNPVLRGLDIFTNLLYQSYYVVEHIAWFSDKKLLKRSSAPYWAAGVAMWAVSLVAEMIKAALRLVQNRKNQVDLRKRLCLDQEEYGSVSEQNEEIRKELRKLRAEEMDKFLLIIQSCADLLNAVNWTPGGYLWSGRFSSAQSGIFGIVSSIMLLYRNWPSE</sequence>
<protein>
    <recommendedName>
        <fullName evidence="6">Peroxisomal membrane protein 11C</fullName>
    </recommendedName>
</protein>
<evidence type="ECO:0000256" key="2">
    <source>
        <dbReference type="ARBA" id="ARBA00023140"/>
    </source>
</evidence>